<proteinExistence type="evidence at transcript level"/>
<name>Q9D3I1_MOUSE</name>
<evidence type="ECO:0000313" key="2">
    <source>
        <dbReference type="EMBL" id="BAB30735.1"/>
    </source>
</evidence>
<reference evidence="2" key="5">
    <citation type="journal article" date="2001" name="Nature">
        <title>Functional annotation of a full-length mouse cDNA collection.</title>
        <authorList>
            <consortium name="The RIKEN Genome Exploration Research Group Phase II Team and the FANTOM Consortium"/>
        </authorList>
    </citation>
    <scope>NUCLEOTIDE SEQUENCE</scope>
    <source>
        <strain evidence="2">C57BL/6J</strain>
        <tissue evidence="2">Head</tissue>
    </source>
</reference>
<keyword evidence="1" id="KW-1133">Transmembrane helix</keyword>
<feature type="transmembrane region" description="Helical" evidence="1">
    <location>
        <begin position="43"/>
        <end position="60"/>
    </location>
</feature>
<evidence type="ECO:0000313" key="3">
    <source>
        <dbReference type="MGI" id="MGI:106626"/>
    </source>
</evidence>
<reference evidence="2" key="1">
    <citation type="journal article" date="1999" name="Methods Enzymol.">
        <title>High-efficiency full-length cDNA cloning.</title>
        <authorList>
            <person name="Carninci P."/>
            <person name="Hayashizaki Y."/>
        </authorList>
    </citation>
    <scope>NUCLEOTIDE SEQUENCE</scope>
    <source>
        <strain evidence="2">C57BL/6J</strain>
        <tissue evidence="2">Head</tissue>
    </source>
</reference>
<organism evidence="2">
    <name type="scientific">Mus musculus</name>
    <name type="common">Mouse</name>
    <dbReference type="NCBI Taxonomy" id="10090"/>
    <lineage>
        <taxon>Eukaryota</taxon>
        <taxon>Metazoa</taxon>
        <taxon>Chordata</taxon>
        <taxon>Craniata</taxon>
        <taxon>Vertebrata</taxon>
        <taxon>Euteleostomi</taxon>
        <taxon>Mammalia</taxon>
        <taxon>Eutheria</taxon>
        <taxon>Euarchontoglires</taxon>
        <taxon>Glires</taxon>
        <taxon>Rodentia</taxon>
        <taxon>Myomorpha</taxon>
        <taxon>Muroidea</taxon>
        <taxon>Muridae</taxon>
        <taxon>Murinae</taxon>
        <taxon>Mus</taxon>
        <taxon>Mus</taxon>
    </lineage>
</organism>
<keyword evidence="1" id="KW-0472">Membrane</keyword>
<dbReference type="AlphaFoldDB" id="Q9D3I1"/>
<reference evidence="2" key="7">
    <citation type="journal article" date="2005" name="Science">
        <title>The Transcriptional Landscape of the Mammalian Genome.</title>
        <authorList>
            <consortium name="The FANTOM Consortium"/>
            <consortium name="Riken Genome Exploration Research Group and Genome Science Group (Genome Network Project Core Group)"/>
        </authorList>
    </citation>
    <scope>NUCLEOTIDE SEQUENCE</scope>
    <source>
        <strain evidence="2">C57BL/6J</strain>
        <tissue evidence="2">Head</tissue>
    </source>
</reference>
<accession>Q9D3I1</accession>
<dbReference type="AGR" id="MGI:106626"/>
<reference evidence="2" key="4">
    <citation type="submission" date="2000-07" db="EMBL/GenBank/DDBJ databases">
        <authorList>
            <person name="Adachi J."/>
            <person name="Aizawa K."/>
            <person name="Akahira S."/>
            <person name="Akimura T."/>
            <person name="Arai A."/>
            <person name="Aono H."/>
            <person name="Arakawa T."/>
            <person name="Bono H."/>
            <person name="Carninci P."/>
            <person name="Fukuda S."/>
            <person name="Fukunishi Y."/>
            <person name="Furuno M."/>
            <person name="Hanagaki T."/>
            <person name="Hara A."/>
            <person name="Hayatsu N."/>
            <person name="Hiramoto K."/>
            <person name="Hiraoka T."/>
            <person name="Hori F."/>
            <person name="Imotani K."/>
            <person name="Ishii Y."/>
            <person name="Itoh M."/>
            <person name="Izawa M."/>
            <person name="Kasukawa T."/>
            <person name="Kato H."/>
            <person name="Kawai J."/>
            <person name="Kojima Y."/>
            <person name="Konno H."/>
            <person name="Kouda M."/>
            <person name="Koya S."/>
            <person name="Kurihara C."/>
            <person name="Matsuyama T."/>
            <person name="Miyazaki A."/>
            <person name="Nishi K."/>
            <person name="Nomura K."/>
            <person name="Numazaki R."/>
            <person name="Ohno M."/>
            <person name="Okazaki Y."/>
            <person name="Okido T."/>
            <person name="Owa C."/>
            <person name="Saito H."/>
            <person name="Saito R."/>
            <person name="Sakai C."/>
            <person name="Sakai K."/>
            <person name="Sano H."/>
            <person name="Sasaki D."/>
            <person name="Shibata K."/>
            <person name="Shibata Y."/>
            <person name="Shinagawa A."/>
            <person name="Shiraki T."/>
            <person name="Sogabe Y."/>
            <person name="Suzuki H."/>
            <person name="Tagami M."/>
            <person name="Tagawa A."/>
            <person name="Takahashi F."/>
            <person name="Tanaka T."/>
            <person name="Tejima Y."/>
            <person name="Toya T."/>
            <person name="Yamamura T."/>
            <person name="Yasunishi A."/>
            <person name="Yoshida K."/>
            <person name="Yoshino M."/>
            <person name="Muramatsu M."/>
            <person name="Hayashizaki Y."/>
        </authorList>
    </citation>
    <scope>NUCLEOTIDE SEQUENCE</scope>
    <source>
        <strain evidence="2">C57BL/6J</strain>
        <tissue evidence="2">Head</tissue>
    </source>
</reference>
<protein>
    <submittedName>
        <fullName evidence="2">Uncharacterized protein</fullName>
    </submittedName>
</protein>
<keyword evidence="1" id="KW-0812">Transmembrane</keyword>
<gene>
    <name evidence="3" type="primary">Dusp8</name>
</gene>
<reference evidence="2" key="3">
    <citation type="journal article" date="2000" name="Genome Res.">
        <title>RIKEN integrated sequence analysis (RISA) system--384-format sequencing pipeline with 384 multicapillary sequencer.</title>
        <authorList>
            <person name="Shibata K."/>
            <person name="Itoh M."/>
            <person name="Aizawa K."/>
            <person name="Nagaoka S."/>
            <person name="Sasaki N."/>
            <person name="Carninci P."/>
            <person name="Konno H."/>
            <person name="Akiyama J."/>
            <person name="Nishi K."/>
            <person name="Kitsunai T."/>
            <person name="Tashiro H."/>
            <person name="Itoh M."/>
            <person name="Sumi N."/>
            <person name="Ishii Y."/>
            <person name="Nakamura S."/>
            <person name="Hazama M."/>
            <person name="Nishine T."/>
            <person name="Harada A."/>
            <person name="Yamamoto R."/>
            <person name="Matsumoto H."/>
            <person name="Sakaguchi S."/>
            <person name="Ikegami T."/>
            <person name="Kashiwagi K."/>
            <person name="Fujiwake S."/>
            <person name="Inoue K."/>
            <person name="Togawa Y."/>
            <person name="Izawa M."/>
            <person name="Ohara E."/>
            <person name="Watahiki M."/>
            <person name="Yoneda Y."/>
            <person name="Ishikawa T."/>
            <person name="Ozawa K."/>
            <person name="Tanaka T."/>
            <person name="Matsuura S."/>
            <person name="Kawai J."/>
            <person name="Okazaki Y."/>
            <person name="Muramatsu M."/>
            <person name="Inoue Y."/>
            <person name="Kira A."/>
            <person name="Hayashizaki Y."/>
        </authorList>
    </citation>
    <scope>NUCLEOTIDE SEQUENCE</scope>
    <source>
        <strain evidence="2">C57BL/6J</strain>
        <tissue evidence="2">Head</tissue>
    </source>
</reference>
<evidence type="ECO:0000256" key="1">
    <source>
        <dbReference type="SAM" id="Phobius"/>
    </source>
</evidence>
<feature type="transmembrane region" description="Helical" evidence="1">
    <location>
        <begin position="12"/>
        <end position="37"/>
    </location>
</feature>
<sequence length="101" mass="11073">MFLSPSFLSKSPVLVLLIPPILIPEKISYCCICNLWIRGLSIYYYWLIIIIIIIINYVNLPPVCHWISEVTLGVEGALASPSMPPLYCCPGDSGVGPPVGP</sequence>
<reference evidence="2" key="2">
    <citation type="journal article" date="2000" name="Genome Res.">
        <title>Normalization and subtraction of cap-trapper-selected cDNAs to prepare full-length cDNA libraries for rapid discovery of new genes.</title>
        <authorList>
            <person name="Carninci P."/>
            <person name="Shibata Y."/>
            <person name="Hayatsu N."/>
            <person name="Sugahara Y."/>
            <person name="Shibata K."/>
            <person name="Itoh M."/>
            <person name="Konno H."/>
            <person name="Okazaki Y."/>
            <person name="Muramatsu M."/>
            <person name="Hayashizaki Y."/>
        </authorList>
    </citation>
    <scope>NUCLEOTIDE SEQUENCE</scope>
    <source>
        <strain evidence="2">C57BL/6J</strain>
        <tissue evidence="2">Head</tissue>
    </source>
</reference>
<dbReference type="EMBL" id="AK017419">
    <property type="protein sequence ID" value="BAB30735.1"/>
    <property type="molecule type" value="mRNA"/>
</dbReference>
<dbReference type="MGI" id="MGI:106626">
    <property type="gene designation" value="Dusp8"/>
</dbReference>
<reference evidence="2" key="6">
    <citation type="journal article" date="2002" name="Nature">
        <title>Analysis of the mouse transcriptome based on functional annotation of 60,770 full-length cDNAs.</title>
        <authorList>
            <consortium name="The FANTOM Consortium and the RIKEN Genome Exploration Research Group Phase I and II Team"/>
        </authorList>
    </citation>
    <scope>NUCLEOTIDE SEQUENCE</scope>
    <source>
        <strain evidence="2">C57BL/6J</strain>
        <tissue evidence="2">Head</tissue>
    </source>
</reference>
<reference evidence="2" key="8">
    <citation type="journal article" date="2005" name="Science">
        <title>Antisense Transcription in the Mammalian Transcriptome.</title>
        <authorList>
            <consortium name="RIKEN Genome Exploration Research Group and Genome Science Group (Genome Network Project Core Group) and the FANTOM Consortium"/>
        </authorList>
    </citation>
    <scope>NUCLEOTIDE SEQUENCE</scope>
    <source>
        <strain evidence="2">C57BL/6J</strain>
        <tissue evidence="2">Head</tissue>
    </source>
</reference>